<reference evidence="3" key="2">
    <citation type="submission" date="2015-08" db="EMBL/GenBank/DDBJ databases">
        <authorList>
            <person name="Babu N.S."/>
            <person name="Beckwith C.J."/>
            <person name="Beseler K.G."/>
            <person name="Brison A."/>
            <person name="Carone J.V."/>
            <person name="Caskin T.P."/>
            <person name="Diamond M."/>
            <person name="Durham M.E."/>
            <person name="Foxe J.M."/>
            <person name="Go M."/>
            <person name="Henderson B.A."/>
            <person name="Jones I.B."/>
            <person name="McGettigan J.A."/>
            <person name="Micheletti S.J."/>
            <person name="Nasrallah M.E."/>
            <person name="Ortiz D."/>
            <person name="Piller C.R."/>
            <person name="Privatt S.R."/>
            <person name="Schneider S.L."/>
            <person name="Sharp S."/>
            <person name="Smith T.C."/>
            <person name="Stanton J.D."/>
            <person name="Ullery H.E."/>
            <person name="Wilson R.J."/>
            <person name="Serrano M.G."/>
            <person name="Buck G."/>
            <person name="Lee V."/>
            <person name="Wang Y."/>
            <person name="Carvalho R."/>
            <person name="Voegtly L."/>
            <person name="Shi R."/>
            <person name="Duckworth R."/>
            <person name="Johnson A."/>
            <person name="Loviza R."/>
            <person name="Walstead R."/>
            <person name="Shah Z."/>
            <person name="Kiflezghi M."/>
            <person name="Wade K."/>
            <person name="Ball S.L."/>
            <person name="Bradley K.W."/>
            <person name="Asai D.J."/>
            <person name="Bowman C.A."/>
            <person name="Russell D.A."/>
            <person name="Pope W.H."/>
            <person name="Jacobs-Sera D."/>
            <person name="Hendrix R.W."/>
            <person name="Hatfull G.F."/>
        </authorList>
    </citation>
    <scope>NUCLEOTIDE SEQUENCE [LARGE SCALE GENOMIC DNA]</scope>
</reference>
<organism evidence="3">
    <name type="scientific">Cryptosporidium hominis</name>
    <dbReference type="NCBI Taxonomy" id="237895"/>
    <lineage>
        <taxon>Eukaryota</taxon>
        <taxon>Sar</taxon>
        <taxon>Alveolata</taxon>
        <taxon>Apicomplexa</taxon>
        <taxon>Conoidasida</taxon>
        <taxon>Coccidia</taxon>
        <taxon>Eucoccidiorida</taxon>
        <taxon>Eimeriorina</taxon>
        <taxon>Cryptosporidiidae</taxon>
        <taxon>Cryptosporidium</taxon>
    </lineage>
</organism>
<feature type="compositionally biased region" description="Basic and acidic residues" evidence="2">
    <location>
        <begin position="9"/>
        <end position="21"/>
    </location>
</feature>
<dbReference type="EMBL" id="LN877952">
    <property type="protein sequence ID" value="CUV06762.1"/>
    <property type="molecule type" value="Genomic_DNA"/>
</dbReference>
<gene>
    <name evidence="3" type="ORF">CHUDEA6_3360</name>
    <name evidence="4" type="ORF">GY17_00000348</name>
</gene>
<evidence type="ECO:0000313" key="4">
    <source>
        <dbReference type="EMBL" id="PPS97608.1"/>
    </source>
</evidence>
<keyword evidence="5" id="KW-1185">Reference proteome</keyword>
<keyword evidence="1" id="KW-0175">Coiled coil</keyword>
<dbReference type="Proteomes" id="UP001429100">
    <property type="component" value="Unassembled WGS sequence"/>
</dbReference>
<dbReference type="VEuPathDB" id="CryptoDB:CHUDEA6_3360"/>
<evidence type="ECO:0000256" key="2">
    <source>
        <dbReference type="SAM" id="MobiDB-lite"/>
    </source>
</evidence>
<dbReference type="VEuPathDB" id="CryptoDB:Chro.60389"/>
<dbReference type="EMBL" id="JTAI01000007">
    <property type="protein sequence ID" value="PPS97608.1"/>
    <property type="molecule type" value="Genomic_DNA"/>
</dbReference>
<accession>A0A0S4THI5</accession>
<dbReference type="VEuPathDB" id="CryptoDB:GY17_00000348"/>
<feature type="region of interest" description="Disordered" evidence="2">
    <location>
        <begin position="1"/>
        <end position="21"/>
    </location>
</feature>
<evidence type="ECO:0000256" key="1">
    <source>
        <dbReference type="SAM" id="Coils"/>
    </source>
</evidence>
<dbReference type="Proteomes" id="UP000199752">
    <property type="component" value="Chromosome 6"/>
</dbReference>
<dbReference type="VEuPathDB" id="CryptoDB:ChTU502y2012_415g0170"/>
<sequence length="323" mass="37612">MSWSPGPIERGEIRENSPENIESRELMKDTEICEECMNLEEFHKVCCTLCGRVKCSNCNISNTVEYKIYDKLICEECISKLYLETNNILQEELDVKDQINLNLKKGLEEQFQIISKCKQFIIALEEIISFQGLWKSICEIEGTENIQNLLFESQVGIQKWNQKNRQLEVENSNLRSQISQQSNNISILESHIQSLKEEYKQSKDIIESLKRIKFEKDNLKSIANETSTLVEKFRLENDGLRVRCFRLEQRVKELTNNYGAESYQLNSPENQRGAGRIRTISLGLQDDYIPHSILENSAIIFDNHQLVNCVERIILNLKNLFCC</sequence>
<proteinExistence type="predicted"/>
<reference evidence="4 5" key="1">
    <citation type="submission" date="2014-11" db="EMBL/GenBank/DDBJ databases">
        <title>Comparative genomic analysis of Cryptosporidium hominis reveals occurrence of genetic recombination in virulent subtypes.</title>
        <authorList>
            <person name="Guo Y."/>
            <person name="Tang K."/>
            <person name="Frace M."/>
            <person name="Li N."/>
            <person name="Roellig D.M."/>
            <person name="Sammons S."/>
            <person name="Knipe K."/>
            <person name="Rowe L."/>
            <person name="Feng Y."/>
            <person name="Xiao L."/>
        </authorList>
    </citation>
    <scope>NUCLEOTIDE SEQUENCE [LARGE SCALE GENOMIC DNA]</scope>
    <source>
        <strain evidence="4">30976</strain>
    </source>
</reference>
<reference evidence="4 5" key="3">
    <citation type="submission" date="2017-10" db="EMBL/GenBank/DDBJ databases">
        <title>Consistent, comparative and evidence-based genome annotation and re-annotation for the closely-related species, Cryptosporidium parvum, C. hominis and C. tyzzeri.</title>
        <authorList>
            <person name="Baptista R.P."/>
            <person name="Li Y."/>
            <person name="Sateriale A."/>
            <person name="Striepen B."/>
            <person name="Kissinger J.C."/>
        </authorList>
    </citation>
    <scope>NUCLEOTIDE SEQUENCE [LARGE SCALE GENOMIC DNA]</scope>
    <source>
        <strain evidence="4">30976</strain>
    </source>
</reference>
<protein>
    <submittedName>
        <fullName evidence="4">Zinc finger containing protein</fullName>
    </submittedName>
</protein>
<dbReference type="AlphaFoldDB" id="A0A0S4THI5"/>
<evidence type="ECO:0000313" key="5">
    <source>
        <dbReference type="Proteomes" id="UP001429100"/>
    </source>
</evidence>
<feature type="coiled-coil region" evidence="1">
    <location>
        <begin position="157"/>
        <end position="212"/>
    </location>
</feature>
<name>A0A0S4THI5_CRYHO</name>
<evidence type="ECO:0000313" key="3">
    <source>
        <dbReference type="EMBL" id="CUV06762.1"/>
    </source>
</evidence>